<dbReference type="InterPro" id="IPR035906">
    <property type="entry name" value="MetI-like_sf"/>
</dbReference>
<dbReference type="PANTHER" id="PTHR43386:SF1">
    <property type="entry name" value="D,D-DIPEPTIDE TRANSPORT SYSTEM PERMEASE PROTEIN DDPC-RELATED"/>
    <property type="match status" value="1"/>
</dbReference>
<evidence type="ECO:0000313" key="11">
    <source>
        <dbReference type="Proteomes" id="UP000230790"/>
    </source>
</evidence>
<dbReference type="PROSITE" id="PS50928">
    <property type="entry name" value="ABC_TM1"/>
    <property type="match status" value="1"/>
</dbReference>
<reference evidence="10 11" key="1">
    <citation type="submission" date="2017-11" db="EMBL/GenBank/DDBJ databases">
        <title>Evolution of Phototrophy in the Chloroflexi Phylum Driven by Horizontal Gene Transfer.</title>
        <authorList>
            <person name="Ward L.M."/>
            <person name="Hemp J."/>
            <person name="Shih P.M."/>
            <person name="Mcglynn S.E."/>
            <person name="Fischer W."/>
        </authorList>
    </citation>
    <scope>NUCLEOTIDE SEQUENCE [LARGE SCALE GENOMIC DNA]</scope>
    <source>
        <strain evidence="10">JP3_7</strain>
    </source>
</reference>
<dbReference type="Proteomes" id="UP000230790">
    <property type="component" value="Unassembled WGS sequence"/>
</dbReference>
<evidence type="ECO:0000256" key="7">
    <source>
        <dbReference type="ARBA" id="ARBA00024202"/>
    </source>
</evidence>
<proteinExistence type="inferred from homology"/>
<keyword evidence="6 8" id="KW-0472">Membrane</keyword>
<dbReference type="GO" id="GO:0055085">
    <property type="term" value="P:transmembrane transport"/>
    <property type="evidence" value="ECO:0007669"/>
    <property type="project" value="InterPro"/>
</dbReference>
<feature type="transmembrane region" description="Helical" evidence="8">
    <location>
        <begin position="188"/>
        <end position="217"/>
    </location>
</feature>
<name>A0A2M8QG66_9CHLR</name>
<dbReference type="Pfam" id="PF00528">
    <property type="entry name" value="BPD_transp_1"/>
    <property type="match status" value="1"/>
</dbReference>
<evidence type="ECO:0000256" key="2">
    <source>
        <dbReference type="ARBA" id="ARBA00022448"/>
    </source>
</evidence>
<feature type="transmembrane region" description="Helical" evidence="8">
    <location>
        <begin position="237"/>
        <end position="260"/>
    </location>
</feature>
<evidence type="ECO:0000256" key="6">
    <source>
        <dbReference type="ARBA" id="ARBA00023136"/>
    </source>
</evidence>
<dbReference type="InterPro" id="IPR000515">
    <property type="entry name" value="MetI-like"/>
</dbReference>
<evidence type="ECO:0000256" key="3">
    <source>
        <dbReference type="ARBA" id="ARBA00022475"/>
    </source>
</evidence>
<evidence type="ECO:0000256" key="8">
    <source>
        <dbReference type="RuleBase" id="RU363032"/>
    </source>
</evidence>
<dbReference type="CDD" id="cd06261">
    <property type="entry name" value="TM_PBP2"/>
    <property type="match status" value="1"/>
</dbReference>
<evidence type="ECO:0000256" key="1">
    <source>
        <dbReference type="ARBA" id="ARBA00004651"/>
    </source>
</evidence>
<feature type="domain" description="ABC transmembrane type-1" evidence="9">
    <location>
        <begin position="71"/>
        <end position="260"/>
    </location>
</feature>
<dbReference type="AlphaFoldDB" id="A0A2M8QG66"/>
<feature type="transmembrane region" description="Helical" evidence="8">
    <location>
        <begin position="113"/>
        <end position="131"/>
    </location>
</feature>
<dbReference type="InterPro" id="IPR050366">
    <property type="entry name" value="BP-dependent_transpt_permease"/>
</dbReference>
<dbReference type="EMBL" id="PGTN01000007">
    <property type="protein sequence ID" value="PJF48742.1"/>
    <property type="molecule type" value="Genomic_DNA"/>
</dbReference>
<dbReference type="InterPro" id="IPR025966">
    <property type="entry name" value="OppC_N"/>
</dbReference>
<evidence type="ECO:0000313" key="10">
    <source>
        <dbReference type="EMBL" id="PJF48742.1"/>
    </source>
</evidence>
<dbReference type="PANTHER" id="PTHR43386">
    <property type="entry name" value="OLIGOPEPTIDE TRANSPORT SYSTEM PERMEASE PROTEIN APPC"/>
    <property type="match status" value="1"/>
</dbReference>
<dbReference type="SUPFAM" id="SSF161098">
    <property type="entry name" value="MetI-like"/>
    <property type="match status" value="1"/>
</dbReference>
<keyword evidence="5 8" id="KW-1133">Transmembrane helix</keyword>
<dbReference type="GO" id="GO:0005886">
    <property type="term" value="C:plasma membrane"/>
    <property type="evidence" value="ECO:0007669"/>
    <property type="project" value="UniProtKB-SubCell"/>
</dbReference>
<keyword evidence="3" id="KW-1003">Cell membrane</keyword>
<sequence>MRRFLRQSRLNSLAVALCALILLAAIFGEALAPHPPRKQNLARRLQPPSVAHWFGTDDFGRDIFSRVLSGARISIQVAVVVLSVAVTAGTLIGAVAGLLGGWVDAALMRLTDVFLAFPALILASAIGAALGNNLTNTMLALSVVYWPWYARLARGQVLALSQREFVQAARAVGMGAPQLLSRHMLRNILPILLVQISLDVGYVILYTSALSFLGLGAQRPEPEWGLMLNDSRKFVQTAPWTMFYPGLALTVTVLAFNLLGDGLRDYLDPRLRAARG</sequence>
<comment type="caution">
    <text evidence="10">The sequence shown here is derived from an EMBL/GenBank/DDBJ whole genome shotgun (WGS) entry which is preliminary data.</text>
</comment>
<feature type="transmembrane region" description="Helical" evidence="8">
    <location>
        <begin position="73"/>
        <end position="101"/>
    </location>
</feature>
<gene>
    <name evidence="10" type="ORF">CUN48_01995</name>
</gene>
<evidence type="ECO:0000256" key="5">
    <source>
        <dbReference type="ARBA" id="ARBA00022989"/>
    </source>
</evidence>
<protein>
    <submittedName>
        <fullName evidence="10">D-ala-D-ala transporter subunit</fullName>
    </submittedName>
</protein>
<organism evidence="10 11">
    <name type="scientific">Candidatus Thermofonsia Clade 3 bacterium</name>
    <dbReference type="NCBI Taxonomy" id="2364212"/>
    <lineage>
        <taxon>Bacteria</taxon>
        <taxon>Bacillati</taxon>
        <taxon>Chloroflexota</taxon>
        <taxon>Candidatus Thermofontia</taxon>
        <taxon>Candidatus Thermofonsia Clade 3</taxon>
    </lineage>
</organism>
<accession>A0A2M8QG66</accession>
<comment type="similarity">
    <text evidence="7">Belongs to the binding-protein-dependent transport system permease family. OppBC subfamily.</text>
</comment>
<dbReference type="Pfam" id="PF12911">
    <property type="entry name" value="OppC_N"/>
    <property type="match status" value="1"/>
</dbReference>
<keyword evidence="2 8" id="KW-0813">Transport</keyword>
<dbReference type="Gene3D" id="1.10.3720.10">
    <property type="entry name" value="MetI-like"/>
    <property type="match status" value="1"/>
</dbReference>
<comment type="subcellular location">
    <subcellularLocation>
        <location evidence="1 8">Cell membrane</location>
        <topology evidence="1 8">Multi-pass membrane protein</topology>
    </subcellularLocation>
</comment>
<evidence type="ECO:0000259" key="9">
    <source>
        <dbReference type="PROSITE" id="PS50928"/>
    </source>
</evidence>
<evidence type="ECO:0000256" key="4">
    <source>
        <dbReference type="ARBA" id="ARBA00022692"/>
    </source>
</evidence>
<dbReference type="NCBIfam" id="NF045474">
    <property type="entry name" value="Opp2C"/>
    <property type="match status" value="1"/>
</dbReference>
<keyword evidence="4 8" id="KW-0812">Transmembrane</keyword>
<dbReference type="InterPro" id="IPR053385">
    <property type="entry name" value="ABC_transport_permease"/>
</dbReference>